<feature type="transmembrane region" description="Helical" evidence="1">
    <location>
        <begin position="40"/>
        <end position="62"/>
    </location>
</feature>
<dbReference type="PANTHER" id="PTHR30335:SF0">
    <property type="entry name" value="ION-TRANSLOCATING OXIDOREDUCTASE COMPLEX SUBUNIT A"/>
    <property type="match status" value="1"/>
</dbReference>
<gene>
    <name evidence="2" type="ORF">E7512_06380</name>
</gene>
<keyword evidence="1" id="KW-0812">Transmembrane</keyword>
<proteinExistence type="predicted"/>
<feature type="transmembrane region" description="Helical" evidence="1">
    <location>
        <begin position="176"/>
        <end position="195"/>
    </location>
</feature>
<dbReference type="PANTHER" id="PTHR30335">
    <property type="entry name" value="INTEGRAL MEMBRANE PROTEIN OF SOXR-REDUCING COMPLEX"/>
    <property type="match status" value="1"/>
</dbReference>
<name>A0A928KRF0_9FIRM</name>
<evidence type="ECO:0000313" key="3">
    <source>
        <dbReference type="Proteomes" id="UP000754750"/>
    </source>
</evidence>
<evidence type="ECO:0000313" key="2">
    <source>
        <dbReference type="EMBL" id="MBE6833195.1"/>
    </source>
</evidence>
<dbReference type="AlphaFoldDB" id="A0A928KRF0"/>
<dbReference type="Proteomes" id="UP000754750">
    <property type="component" value="Unassembled WGS sequence"/>
</dbReference>
<feature type="transmembrane region" description="Helical" evidence="1">
    <location>
        <begin position="137"/>
        <end position="155"/>
    </location>
</feature>
<dbReference type="InterPro" id="IPR050133">
    <property type="entry name" value="NqrDE/RnfAE_oxidrdctase"/>
</dbReference>
<sequence length="196" mass="21515">MEMAAQLFFYAILALTAQNLIFCGGVGFSRVLRAARRPKILLWYAGLLSAFTLLSAWMGIALNQLVPGMSPAAFYRPAIFAVCVGVVYLLAALLFHRLFSARYRRLEPVFSSSAINCIVLAMPFIQRVFRMTGWQITGYAVGTGAAFFLAALILSHAMERLKNPDMPKAFQGLPSVFLYVGILSMALFGLAGGRLF</sequence>
<feature type="transmembrane region" description="Helical" evidence="1">
    <location>
        <begin position="6"/>
        <end position="28"/>
    </location>
</feature>
<dbReference type="GO" id="GO:0005886">
    <property type="term" value="C:plasma membrane"/>
    <property type="evidence" value="ECO:0007669"/>
    <property type="project" value="TreeGrafter"/>
</dbReference>
<organism evidence="2 3">
    <name type="scientific">Faecalispora sporosphaeroides</name>
    <dbReference type="NCBI Taxonomy" id="1549"/>
    <lineage>
        <taxon>Bacteria</taxon>
        <taxon>Bacillati</taxon>
        <taxon>Bacillota</taxon>
        <taxon>Clostridia</taxon>
        <taxon>Eubacteriales</taxon>
        <taxon>Oscillospiraceae</taxon>
        <taxon>Faecalispora</taxon>
    </lineage>
</organism>
<dbReference type="EMBL" id="SVNY01000003">
    <property type="protein sequence ID" value="MBE6833195.1"/>
    <property type="molecule type" value="Genomic_DNA"/>
</dbReference>
<protein>
    <submittedName>
        <fullName evidence="2">Uncharacterized protein</fullName>
    </submittedName>
</protein>
<accession>A0A928KRF0</accession>
<reference evidence="2" key="1">
    <citation type="submission" date="2019-04" db="EMBL/GenBank/DDBJ databases">
        <title>Evolution of Biomass-Degrading Anaerobic Consortia Revealed by Metagenomics.</title>
        <authorList>
            <person name="Peng X."/>
        </authorList>
    </citation>
    <scope>NUCLEOTIDE SEQUENCE</scope>
    <source>
        <strain evidence="2">SIG551</strain>
    </source>
</reference>
<keyword evidence="1" id="KW-0472">Membrane</keyword>
<dbReference type="GO" id="GO:0012505">
    <property type="term" value="C:endomembrane system"/>
    <property type="evidence" value="ECO:0007669"/>
    <property type="project" value="UniProtKB-SubCell"/>
</dbReference>
<feature type="transmembrane region" description="Helical" evidence="1">
    <location>
        <begin position="74"/>
        <end position="96"/>
    </location>
</feature>
<evidence type="ECO:0000256" key="1">
    <source>
        <dbReference type="SAM" id="Phobius"/>
    </source>
</evidence>
<keyword evidence="1" id="KW-1133">Transmembrane helix</keyword>
<dbReference type="RefSeq" id="WP_020074319.1">
    <property type="nucleotide sequence ID" value="NZ_JBKWRC010000009.1"/>
</dbReference>
<comment type="caution">
    <text evidence="2">The sequence shown here is derived from an EMBL/GenBank/DDBJ whole genome shotgun (WGS) entry which is preliminary data.</text>
</comment>